<feature type="domain" description="SMC hinge" evidence="3">
    <location>
        <begin position="410"/>
        <end position="515"/>
    </location>
</feature>
<dbReference type="InterPro" id="IPR003395">
    <property type="entry name" value="RecF/RecN/SMC_N"/>
</dbReference>
<feature type="coiled-coil region" evidence="2">
    <location>
        <begin position="194"/>
        <end position="227"/>
    </location>
</feature>
<dbReference type="GO" id="GO:0007059">
    <property type="term" value="P:chromosome segregation"/>
    <property type="evidence" value="ECO:0007669"/>
    <property type="project" value="UniProtKB-ARBA"/>
</dbReference>
<dbReference type="AlphaFoldDB" id="A0A1W0E6T1"/>
<dbReference type="GO" id="GO:0005694">
    <property type="term" value="C:chromosome"/>
    <property type="evidence" value="ECO:0007669"/>
    <property type="project" value="InterPro"/>
</dbReference>
<sequence>MHISQIIMDGFKCYTDRVIIRNLDESFNAIIGMNGCGKSNIIDAIIFCLDLCTSKSMRVSNLKELINTYKTKATVILSLKNVPNFGDVEVSRSILNTNNVVKSSFKINNSNCTKNTIENLVKSCGISSDFIILQGHITKVINMKSNELKGMIEEVAGIKNYNIKKEESLEVLETKEIKLKTAQQGIEERIAPFFAKMEGERKIYEENKEIEENKKLYKKELTRLEDLLCKIEDQNELDEFKNKTKKLKLLENKHQKTVDQEKLKTEKIKLMETMEKLSKQEKLIKNAIEQNAFKTKEIDDKALEDFKIKKEQVLNEIKGLKDKESILNAQLAGVSGDKFTEYEKYRKELVKLEVKRDKNSETLKGISCNETLGELQKFLKEKAVRLRSMEKNSEELSVYLQKIGYDFYNSGICGKVHELMEIKDKKLKLAVFTVLGSKAHFLVTENDEIGESLLNKTKNKLTIVPLNKLEKSSSLKHEECLLNCINYDKKFEIVFSKFIGNFLVFRTNEEARNACQKYKVKCITYDGTIYDPYGTLTGGKNKYLNLNLPNYREMIIKNKNKTKSIKEEIENIKTQLFCEKNMIKLKHFTCLFDRNEISFIEGLIKNINDELFYRNKKKELDFYEKLCSGSMDILNEIEQVQKQFTKYNAVLLNLNNKIDENEEIQNKFKIYNEKLQKDINKLKEVQEEKINIQEKLDLFNRENISSNLIKTDILTELVSCKQEIQYYLKKYKINLDDIPVFIKNKENDLSNFLGNEEVVHDYLTGNCFNMEKLHKKIEFLKAQVAIKPKKIQTDPTCFAFMEKNIIALNDLKQKINMIEEDKKNILNSMNKLSKEGEKEYKNAFLHVNTNFQRMVNYFLKNFKVKIDEETFKIVVEKNGNVYSLKELSGGQRSIIALSLMFSTLTYRPAPFYIFDEIDAALDINFTQNIGEIINKEFKNAQFFVVSLKNNMYDNAKKIYKVYIEDKKSKVKNIK</sequence>
<dbReference type="GO" id="GO:0005524">
    <property type="term" value="F:ATP binding"/>
    <property type="evidence" value="ECO:0007669"/>
    <property type="project" value="InterPro"/>
</dbReference>
<dbReference type="SMART" id="SM00968">
    <property type="entry name" value="SMC_hinge"/>
    <property type="match status" value="1"/>
</dbReference>
<dbReference type="EMBL" id="MNPJ01000015">
    <property type="protein sequence ID" value="OQS54916.1"/>
    <property type="molecule type" value="Genomic_DNA"/>
</dbReference>
<evidence type="ECO:0000313" key="5">
    <source>
        <dbReference type="Proteomes" id="UP000192758"/>
    </source>
</evidence>
<dbReference type="InterPro" id="IPR027417">
    <property type="entry name" value="P-loop_NTPase"/>
</dbReference>
<dbReference type="Pfam" id="PF06470">
    <property type="entry name" value="SMC_hinge"/>
    <property type="match status" value="1"/>
</dbReference>
<evidence type="ECO:0000256" key="2">
    <source>
        <dbReference type="SAM" id="Coils"/>
    </source>
</evidence>
<dbReference type="OrthoDB" id="10255539at2759"/>
<dbReference type="PANTHER" id="PTHR43977">
    <property type="entry name" value="STRUCTURAL MAINTENANCE OF CHROMOSOMES PROTEIN 3"/>
    <property type="match status" value="1"/>
</dbReference>
<evidence type="ECO:0000256" key="1">
    <source>
        <dbReference type="ARBA" id="ARBA00023054"/>
    </source>
</evidence>
<accession>A0A1W0E6T1</accession>
<dbReference type="Gene3D" id="1.20.1060.20">
    <property type="match status" value="1"/>
</dbReference>
<proteinExistence type="predicted"/>
<dbReference type="Pfam" id="PF02463">
    <property type="entry name" value="SMC_N"/>
    <property type="match status" value="1"/>
</dbReference>
<feature type="coiled-coil region" evidence="2">
    <location>
        <begin position="801"/>
        <end position="835"/>
    </location>
</feature>
<keyword evidence="1 2" id="KW-0175">Coiled coil</keyword>
<dbReference type="InterPro" id="IPR010935">
    <property type="entry name" value="SMC_hinge"/>
</dbReference>
<keyword evidence="5" id="KW-1185">Reference proteome</keyword>
<dbReference type="InterPro" id="IPR036277">
    <property type="entry name" value="SMC_hinge_sf"/>
</dbReference>
<gene>
    <name evidence="4" type="primary">smc2</name>
    <name evidence="4" type="ORF">EHP00_969</name>
</gene>
<dbReference type="SUPFAM" id="SSF75553">
    <property type="entry name" value="Smc hinge domain"/>
    <property type="match status" value="1"/>
</dbReference>
<feature type="coiled-coil region" evidence="2">
    <location>
        <begin position="637"/>
        <end position="702"/>
    </location>
</feature>
<dbReference type="GO" id="GO:0051276">
    <property type="term" value="P:chromosome organization"/>
    <property type="evidence" value="ECO:0007669"/>
    <property type="project" value="InterPro"/>
</dbReference>
<name>A0A1W0E6T1_9MICR</name>
<dbReference type="VEuPathDB" id="MicrosporidiaDB:EHP00_969"/>
<dbReference type="Gene3D" id="3.30.70.1620">
    <property type="match status" value="1"/>
</dbReference>
<organism evidence="4 5">
    <name type="scientific">Ecytonucleospora hepatopenaei</name>
    <dbReference type="NCBI Taxonomy" id="646526"/>
    <lineage>
        <taxon>Eukaryota</taxon>
        <taxon>Fungi</taxon>
        <taxon>Fungi incertae sedis</taxon>
        <taxon>Microsporidia</taxon>
        <taxon>Enterocytozoonidae</taxon>
        <taxon>Ecytonucleospora</taxon>
    </lineage>
</organism>
<evidence type="ECO:0000259" key="3">
    <source>
        <dbReference type="SMART" id="SM00968"/>
    </source>
</evidence>
<dbReference type="SUPFAM" id="SSF52540">
    <property type="entry name" value="P-loop containing nucleoside triphosphate hydrolases"/>
    <property type="match status" value="1"/>
</dbReference>
<dbReference type="Proteomes" id="UP000192758">
    <property type="component" value="Unassembled WGS sequence"/>
</dbReference>
<comment type="caution">
    <text evidence="4">The sequence shown here is derived from an EMBL/GenBank/DDBJ whole genome shotgun (WGS) entry which is preliminary data.</text>
</comment>
<feature type="coiled-coil region" evidence="2">
    <location>
        <begin position="260"/>
        <end position="362"/>
    </location>
</feature>
<dbReference type="Gene3D" id="3.40.50.300">
    <property type="entry name" value="P-loop containing nucleotide triphosphate hydrolases"/>
    <property type="match status" value="2"/>
</dbReference>
<dbReference type="STRING" id="646526.A0A1W0E6T1"/>
<protein>
    <submittedName>
        <fullName evidence="4">Smc2</fullName>
    </submittedName>
</protein>
<evidence type="ECO:0000313" key="4">
    <source>
        <dbReference type="EMBL" id="OQS54916.1"/>
    </source>
</evidence>
<reference evidence="4 5" key="1">
    <citation type="journal article" date="2017" name="Environ. Microbiol.">
        <title>Decay of the glycolytic pathway and adaptation to intranuclear parasitism within Enterocytozoonidae microsporidia.</title>
        <authorList>
            <person name="Wiredu Boakye D."/>
            <person name="Jaroenlak P."/>
            <person name="Prachumwat A."/>
            <person name="Williams T.A."/>
            <person name="Bateman K.S."/>
            <person name="Itsathitphaisarn O."/>
            <person name="Sritunyalucksana K."/>
            <person name="Paszkiewicz K.H."/>
            <person name="Moore K.A."/>
            <person name="Stentiford G.D."/>
            <person name="Williams B.A."/>
        </authorList>
    </citation>
    <scope>NUCLEOTIDE SEQUENCE [LARGE SCALE GENOMIC DNA]</scope>
    <source>
        <strain evidence="4 5">TH1</strain>
    </source>
</reference>